<name>A0A8K0C9T3_IGNLU</name>
<dbReference type="AlphaFoldDB" id="A0A8K0C9T3"/>
<accession>A0A8K0C9T3</accession>
<protein>
    <submittedName>
        <fullName evidence="1">Uncharacterized protein</fullName>
    </submittedName>
</protein>
<keyword evidence="2" id="KW-1185">Reference proteome</keyword>
<comment type="caution">
    <text evidence="1">The sequence shown here is derived from an EMBL/GenBank/DDBJ whole genome shotgun (WGS) entry which is preliminary data.</text>
</comment>
<evidence type="ECO:0000313" key="1">
    <source>
        <dbReference type="EMBL" id="KAF2882109.1"/>
    </source>
</evidence>
<evidence type="ECO:0000313" key="2">
    <source>
        <dbReference type="Proteomes" id="UP000801492"/>
    </source>
</evidence>
<organism evidence="1 2">
    <name type="scientific">Ignelater luminosus</name>
    <name type="common">Cucubano</name>
    <name type="synonym">Pyrophorus luminosus</name>
    <dbReference type="NCBI Taxonomy" id="2038154"/>
    <lineage>
        <taxon>Eukaryota</taxon>
        <taxon>Metazoa</taxon>
        <taxon>Ecdysozoa</taxon>
        <taxon>Arthropoda</taxon>
        <taxon>Hexapoda</taxon>
        <taxon>Insecta</taxon>
        <taxon>Pterygota</taxon>
        <taxon>Neoptera</taxon>
        <taxon>Endopterygota</taxon>
        <taxon>Coleoptera</taxon>
        <taxon>Polyphaga</taxon>
        <taxon>Elateriformia</taxon>
        <taxon>Elateroidea</taxon>
        <taxon>Elateridae</taxon>
        <taxon>Agrypninae</taxon>
        <taxon>Pyrophorini</taxon>
        <taxon>Ignelater</taxon>
    </lineage>
</organism>
<proteinExistence type="predicted"/>
<sequence length="264" mass="30235">MEPSSPGEAFDWTTLSFSVRKRFWALECRNLAKQIVHTWLDVSETTGGDYARPILVKERKGRDAKVSKRKQIMDIDRLLVDELNYELLVRGIPWQGSVADKRKLLRATFRLEESGNLALPDFELNDKEKLQTCGDTLILLQAEVGICRSTARDNKYKRCHDKLPGLNTINKGEIRMVCINKYVVYGRQEMLTGRPVKIELSVAEPDEPEVPPEASVEVAVEPEERMAKHFKTLQKYGDANWQNREFKFSKVPVNTEVAAKENLV</sequence>
<dbReference type="Proteomes" id="UP000801492">
    <property type="component" value="Unassembled WGS sequence"/>
</dbReference>
<dbReference type="EMBL" id="VTPC01090652">
    <property type="protein sequence ID" value="KAF2882109.1"/>
    <property type="molecule type" value="Genomic_DNA"/>
</dbReference>
<gene>
    <name evidence="1" type="ORF">ILUMI_24062</name>
</gene>
<reference evidence="1" key="1">
    <citation type="submission" date="2019-08" db="EMBL/GenBank/DDBJ databases">
        <title>The genome of the North American firefly Photinus pyralis.</title>
        <authorList>
            <consortium name="Photinus pyralis genome working group"/>
            <person name="Fallon T.R."/>
            <person name="Sander Lower S.E."/>
            <person name="Weng J.-K."/>
        </authorList>
    </citation>
    <scope>NUCLEOTIDE SEQUENCE</scope>
    <source>
        <strain evidence="1">TRF0915ILg1</strain>
        <tissue evidence="1">Whole body</tissue>
    </source>
</reference>
<dbReference type="OrthoDB" id="6747041at2759"/>